<evidence type="ECO:0000256" key="6">
    <source>
        <dbReference type="ARBA" id="ARBA00023125"/>
    </source>
</evidence>
<dbReference type="GO" id="GO:0006298">
    <property type="term" value="P:mismatch repair"/>
    <property type="evidence" value="ECO:0007669"/>
    <property type="project" value="UniProtKB-UniRule"/>
</dbReference>
<evidence type="ECO:0000256" key="5">
    <source>
        <dbReference type="ARBA" id="ARBA00022840"/>
    </source>
</evidence>
<dbReference type="SUPFAM" id="SSF48334">
    <property type="entry name" value="DNA repair protein MutS, domain III"/>
    <property type="match status" value="1"/>
</dbReference>
<name>A0A095SMX1_9GAMM</name>
<dbReference type="Gene3D" id="3.30.420.110">
    <property type="entry name" value="MutS, connector domain"/>
    <property type="match status" value="1"/>
</dbReference>
<comment type="function">
    <text evidence="8 9">This protein is involved in the repair of mismatches in DNA. It is possible that it carries out the mismatch recognition step. This protein has a weak ATPase activity.</text>
</comment>
<dbReference type="Pfam" id="PF05188">
    <property type="entry name" value="MutS_II"/>
    <property type="match status" value="1"/>
</dbReference>
<reference evidence="12 13" key="1">
    <citation type="submission" date="2012-09" db="EMBL/GenBank/DDBJ databases">
        <title>Genome Sequence of alkane-degrading Bacterium Alcanivorax sp. 19-m-6.</title>
        <authorList>
            <person name="Lai Q."/>
            <person name="Shao Z."/>
        </authorList>
    </citation>
    <scope>NUCLEOTIDE SEQUENCE [LARGE SCALE GENOMIC DNA]</scope>
    <source>
        <strain evidence="12 13">19-m-6</strain>
    </source>
</reference>
<dbReference type="InterPro" id="IPR027417">
    <property type="entry name" value="P-loop_NTPase"/>
</dbReference>
<dbReference type="AlphaFoldDB" id="A0A095SMX1"/>
<dbReference type="SMART" id="SM00533">
    <property type="entry name" value="MUTSd"/>
    <property type="match status" value="1"/>
</dbReference>
<dbReference type="GO" id="GO:0005524">
    <property type="term" value="F:ATP binding"/>
    <property type="evidence" value="ECO:0007669"/>
    <property type="project" value="UniProtKB-UniRule"/>
</dbReference>
<evidence type="ECO:0000313" key="13">
    <source>
        <dbReference type="Proteomes" id="UP000029444"/>
    </source>
</evidence>
<dbReference type="Gene3D" id="1.10.1420.10">
    <property type="match status" value="2"/>
</dbReference>
<keyword evidence="7 9" id="KW-0234">DNA repair</keyword>
<evidence type="ECO:0000259" key="11">
    <source>
        <dbReference type="PROSITE" id="PS00486"/>
    </source>
</evidence>
<dbReference type="InterPro" id="IPR000432">
    <property type="entry name" value="DNA_mismatch_repair_MutS_C"/>
</dbReference>
<evidence type="ECO:0000256" key="10">
    <source>
        <dbReference type="RuleBase" id="RU003756"/>
    </source>
</evidence>
<dbReference type="NCBIfam" id="TIGR01070">
    <property type="entry name" value="mutS1"/>
    <property type="match status" value="1"/>
</dbReference>
<dbReference type="InterPro" id="IPR036187">
    <property type="entry name" value="DNA_mismatch_repair_MutS_sf"/>
</dbReference>
<dbReference type="eggNOG" id="COG0249">
    <property type="taxonomic scope" value="Bacteria"/>
</dbReference>
<dbReference type="InterPro" id="IPR036678">
    <property type="entry name" value="MutS_con_dom_sf"/>
</dbReference>
<organism evidence="12 13">
    <name type="scientific">Alcanivorax nanhaiticus</name>
    <dbReference type="NCBI Taxonomy" id="1177154"/>
    <lineage>
        <taxon>Bacteria</taxon>
        <taxon>Pseudomonadati</taxon>
        <taxon>Pseudomonadota</taxon>
        <taxon>Gammaproteobacteria</taxon>
        <taxon>Oceanospirillales</taxon>
        <taxon>Alcanivoracaceae</taxon>
        <taxon>Alcanivorax</taxon>
    </lineage>
</organism>
<dbReference type="PANTHER" id="PTHR11361">
    <property type="entry name" value="DNA MISMATCH REPAIR PROTEIN MUTS FAMILY MEMBER"/>
    <property type="match status" value="1"/>
</dbReference>
<dbReference type="Gene3D" id="6.10.140.430">
    <property type="match status" value="1"/>
</dbReference>
<dbReference type="SUPFAM" id="SSF53150">
    <property type="entry name" value="DNA repair protein MutS, domain II"/>
    <property type="match status" value="1"/>
</dbReference>
<evidence type="ECO:0000256" key="9">
    <source>
        <dbReference type="HAMAP-Rule" id="MF_00096"/>
    </source>
</evidence>
<dbReference type="GO" id="GO:0005829">
    <property type="term" value="C:cytosol"/>
    <property type="evidence" value="ECO:0007669"/>
    <property type="project" value="TreeGrafter"/>
</dbReference>
<keyword evidence="4 9" id="KW-0227">DNA damage</keyword>
<dbReference type="Pfam" id="PF05190">
    <property type="entry name" value="MutS_IV"/>
    <property type="match status" value="1"/>
</dbReference>
<sequence length="860" mass="94605">MSADLSQHTPMMQQFLAIKAEHPDQLLFYRMGDFYELFFGDAQKASRLLDITLTQRGQSAGKPIPMAGIPYHAAEGYLARLVKLGESVAIAEQIGDPALAKGPVERKVVRIVTPGTVSDEALLEERRDNLLCAVYEEKGLYGCASLDVAAGRFVVTQVEGSEHLQALLERWSPAELLYSEDRSLPGRWADKPGSRKRPDWEFDEESARRQLCQQFQVQDLAGFGEPTPVAVAAAGALLGYAKETQRGELPHVTGLTVESFDDTVAMDAATRRNLELTETLDGQEQHTLAWVLDSTKTAMGARQLKRWVHQPMRNRTTLNQRQDQIEALRQGWCFESTRDVLNDIGDMERILGRVALRSARPRDLTRLHASLKSLPALIGTLPASDAFYELIERIGQFPEQVELLGGAVIENPPMLIRDGGVIAPGYSAELDELRSISENAGQVLVDIETRERERTGFSTLRVKYNKVHGYYIELSRREADDAPVDYQRRQTLKNAERFITPELKEFEDKALSASSKALTLEKRLYEALLEKVAADLHPLQRCAAAVAELDVLAALAERAEALDWVRPQLVDEEAIIEIVDGRHPVVEQVLDDAFVPNSLHLDDARRMVIITGPNMGGKSTYMRQTALIALLAHLGSCVPAASARIGNLDRIFTRIGSSDDLAGGRSTFMVEMSETANILNNATAKSLVLMDEIGRGTSTFDGLSLAWAAAEHLARNLKAFTLFATHYFELTQLPEQLPGIYNAHLTASEHDNRIVFLHRVQEGPASRSYGLQVAQLAGVPAGVIQQAGEKLRELEAGQTLTVNDAPPAVIPATNSPAAAPAQASLFAEPSAAEQALAKLDPDDLTPKQALQALYKLKDLV</sequence>
<dbReference type="InterPro" id="IPR045076">
    <property type="entry name" value="MutS"/>
</dbReference>
<dbReference type="InterPro" id="IPR007696">
    <property type="entry name" value="DNA_mismatch_repair_MutS_core"/>
</dbReference>
<dbReference type="InterPro" id="IPR017261">
    <property type="entry name" value="DNA_mismatch_repair_MutS/MSH"/>
</dbReference>
<evidence type="ECO:0000256" key="4">
    <source>
        <dbReference type="ARBA" id="ARBA00022763"/>
    </source>
</evidence>
<dbReference type="InterPro" id="IPR007861">
    <property type="entry name" value="DNA_mismatch_repair_MutS_clamp"/>
</dbReference>
<dbReference type="SUPFAM" id="SSF52540">
    <property type="entry name" value="P-loop containing nucleoside triphosphate hydrolases"/>
    <property type="match status" value="1"/>
</dbReference>
<evidence type="ECO:0000256" key="2">
    <source>
        <dbReference type="ARBA" id="ARBA00021982"/>
    </source>
</evidence>
<dbReference type="Pfam" id="PF05192">
    <property type="entry name" value="MutS_III"/>
    <property type="match status" value="1"/>
</dbReference>
<dbReference type="SMART" id="SM00534">
    <property type="entry name" value="MUTSac"/>
    <property type="match status" value="1"/>
</dbReference>
<dbReference type="STRING" id="1177154.Y5S_00493"/>
<dbReference type="PATRIC" id="fig|1177154.3.peg.502"/>
<evidence type="ECO:0000256" key="7">
    <source>
        <dbReference type="ARBA" id="ARBA00023204"/>
    </source>
</evidence>
<dbReference type="PANTHER" id="PTHR11361:SF34">
    <property type="entry name" value="DNA MISMATCH REPAIR PROTEIN MSH1, MITOCHONDRIAL"/>
    <property type="match status" value="1"/>
</dbReference>
<dbReference type="Pfam" id="PF00488">
    <property type="entry name" value="MutS_V"/>
    <property type="match status" value="1"/>
</dbReference>
<dbReference type="Proteomes" id="UP000029444">
    <property type="component" value="Unassembled WGS sequence"/>
</dbReference>
<feature type="domain" description="DNA mismatch repair proteins mutS family" evidence="11">
    <location>
        <begin position="686"/>
        <end position="702"/>
    </location>
</feature>
<gene>
    <name evidence="9" type="primary">mutS</name>
    <name evidence="12" type="ORF">Y5S_00493</name>
</gene>
<dbReference type="GO" id="GO:0030983">
    <property type="term" value="F:mismatched DNA binding"/>
    <property type="evidence" value="ECO:0007669"/>
    <property type="project" value="InterPro"/>
</dbReference>
<keyword evidence="6 9" id="KW-0238">DNA-binding</keyword>
<dbReference type="FunFam" id="3.40.50.300:FF:000870">
    <property type="entry name" value="MutS protein homolog 4"/>
    <property type="match status" value="1"/>
</dbReference>
<protein>
    <recommendedName>
        <fullName evidence="2 9">DNA mismatch repair protein MutS</fullName>
    </recommendedName>
</protein>
<accession>A0A095SMX1</accession>
<dbReference type="Gene3D" id="3.40.50.300">
    <property type="entry name" value="P-loop containing nucleotide triphosphate hydrolases"/>
    <property type="match status" value="1"/>
</dbReference>
<dbReference type="InterPro" id="IPR005748">
    <property type="entry name" value="DNA_mismatch_repair_MutS"/>
</dbReference>
<dbReference type="HAMAP" id="MF_00096">
    <property type="entry name" value="MutS"/>
    <property type="match status" value="1"/>
</dbReference>
<dbReference type="FunFam" id="1.10.1420.10:FF:000002">
    <property type="entry name" value="DNA mismatch repair protein MutS"/>
    <property type="match status" value="1"/>
</dbReference>
<feature type="binding site" evidence="9">
    <location>
        <begin position="612"/>
        <end position="619"/>
    </location>
    <ligand>
        <name>ATP</name>
        <dbReference type="ChEBI" id="CHEBI:30616"/>
    </ligand>
</feature>
<dbReference type="InterPro" id="IPR007695">
    <property type="entry name" value="DNA_mismatch_repair_MutS-lik_N"/>
</dbReference>
<evidence type="ECO:0000256" key="8">
    <source>
        <dbReference type="ARBA" id="ARBA00024647"/>
    </source>
</evidence>
<dbReference type="EMBL" id="ARXV01000002">
    <property type="protein sequence ID" value="KGD66021.1"/>
    <property type="molecule type" value="Genomic_DNA"/>
</dbReference>
<keyword evidence="5 9" id="KW-0067">ATP-binding</keyword>
<dbReference type="Gene3D" id="3.40.1170.10">
    <property type="entry name" value="DNA repair protein MutS, domain I"/>
    <property type="match status" value="1"/>
</dbReference>
<dbReference type="SUPFAM" id="SSF55271">
    <property type="entry name" value="DNA repair protein MutS, domain I"/>
    <property type="match status" value="1"/>
</dbReference>
<dbReference type="GO" id="GO:0003684">
    <property type="term" value="F:damaged DNA binding"/>
    <property type="evidence" value="ECO:0007669"/>
    <property type="project" value="UniProtKB-UniRule"/>
</dbReference>
<dbReference type="InterPro" id="IPR007860">
    <property type="entry name" value="DNA_mmatch_repair_MutS_con_dom"/>
</dbReference>
<evidence type="ECO:0000313" key="12">
    <source>
        <dbReference type="EMBL" id="KGD66021.1"/>
    </source>
</evidence>
<evidence type="ECO:0000256" key="1">
    <source>
        <dbReference type="ARBA" id="ARBA00006271"/>
    </source>
</evidence>
<keyword evidence="3 9" id="KW-0547">Nucleotide-binding</keyword>
<comment type="similarity">
    <text evidence="1 9 10">Belongs to the DNA mismatch repair MutS family.</text>
</comment>
<dbReference type="FunFam" id="3.40.1170.10:FF:000001">
    <property type="entry name" value="DNA mismatch repair protein MutS"/>
    <property type="match status" value="1"/>
</dbReference>
<keyword evidence="13" id="KW-1185">Reference proteome</keyword>
<dbReference type="NCBIfam" id="NF003810">
    <property type="entry name" value="PRK05399.1"/>
    <property type="match status" value="1"/>
</dbReference>
<dbReference type="GO" id="GO:0140664">
    <property type="term" value="F:ATP-dependent DNA damage sensor activity"/>
    <property type="evidence" value="ECO:0007669"/>
    <property type="project" value="InterPro"/>
</dbReference>
<comment type="caution">
    <text evidence="12">The sequence shown here is derived from an EMBL/GenBank/DDBJ whole genome shotgun (WGS) entry which is preliminary data.</text>
</comment>
<dbReference type="PROSITE" id="PS00486">
    <property type="entry name" value="DNA_MISMATCH_REPAIR_2"/>
    <property type="match status" value="1"/>
</dbReference>
<proteinExistence type="inferred from homology"/>
<evidence type="ECO:0000256" key="3">
    <source>
        <dbReference type="ARBA" id="ARBA00022741"/>
    </source>
</evidence>
<dbReference type="CDD" id="cd03284">
    <property type="entry name" value="ABC_MutS1"/>
    <property type="match status" value="1"/>
</dbReference>
<dbReference type="PIRSF" id="PIRSF037677">
    <property type="entry name" value="DNA_mis_repair_Msh6"/>
    <property type="match status" value="1"/>
</dbReference>
<dbReference type="InterPro" id="IPR016151">
    <property type="entry name" value="DNA_mismatch_repair_MutS_N"/>
</dbReference>
<dbReference type="Pfam" id="PF01624">
    <property type="entry name" value="MutS_I"/>
    <property type="match status" value="1"/>
</dbReference>